<evidence type="ECO:0000259" key="3">
    <source>
        <dbReference type="Pfam" id="PF12697"/>
    </source>
</evidence>
<protein>
    <submittedName>
        <fullName evidence="4">Alpha/beta fold hydrolase</fullName>
    </submittedName>
</protein>
<keyword evidence="1 4" id="KW-0378">Hydrolase</keyword>
<evidence type="ECO:0000313" key="4">
    <source>
        <dbReference type="EMBL" id="QGK69804.1"/>
    </source>
</evidence>
<name>A0A5Q3Q9C3_9PSEU</name>
<evidence type="ECO:0000313" key="5">
    <source>
        <dbReference type="Proteomes" id="UP000371041"/>
    </source>
</evidence>
<keyword evidence="2" id="KW-0732">Signal</keyword>
<evidence type="ECO:0000256" key="2">
    <source>
        <dbReference type="SAM" id="SignalP"/>
    </source>
</evidence>
<sequence length="321" mass="33994">MDPGGVVPRRLPVPAAILVILLAVAACAAPPAEEEPGCGVAPDGFEHAHAQVGEDRLHYVVGGEGPPVVLLHGFPETWQAWRGVMAALRAEHRVLAVDLPAMGCSSSTAGTGQRGMDKTSLARTVHGLVRQLNLGPVAMTGHDMGGMVAYAYARTFPQETSHLAVAGALLPGYGLQTLIDPPPGQNGLPHLRWFMTRPEQAQRAITSDPRGFLTRFIATPEVLSSPAFEDYVRVYSQPERTAAALRLYRTLPADAAANRRAARVPMPGLAVDGASGMPESVATSLQRAGTSVRAEAIPDAGHYAPEQNPDAFAEVLRRFLG</sequence>
<organism evidence="4 5">
    <name type="scientific">Allosaccharopolyspora coralli</name>
    <dbReference type="NCBI Taxonomy" id="2665642"/>
    <lineage>
        <taxon>Bacteria</taxon>
        <taxon>Bacillati</taxon>
        <taxon>Actinomycetota</taxon>
        <taxon>Actinomycetes</taxon>
        <taxon>Pseudonocardiales</taxon>
        <taxon>Pseudonocardiaceae</taxon>
        <taxon>Allosaccharopolyspora</taxon>
    </lineage>
</organism>
<dbReference type="PANTHER" id="PTHR43329">
    <property type="entry name" value="EPOXIDE HYDROLASE"/>
    <property type="match status" value="1"/>
</dbReference>
<feature type="chain" id="PRO_5024447874" evidence="2">
    <location>
        <begin position="29"/>
        <end position="321"/>
    </location>
</feature>
<dbReference type="Pfam" id="PF12697">
    <property type="entry name" value="Abhydrolase_6"/>
    <property type="match status" value="1"/>
</dbReference>
<keyword evidence="5" id="KW-1185">Reference proteome</keyword>
<dbReference type="Gene3D" id="3.40.50.1820">
    <property type="entry name" value="alpha/beta hydrolase"/>
    <property type="match status" value="1"/>
</dbReference>
<dbReference type="EMBL" id="CP045929">
    <property type="protein sequence ID" value="QGK69804.1"/>
    <property type="molecule type" value="Genomic_DNA"/>
</dbReference>
<dbReference type="InterPro" id="IPR029058">
    <property type="entry name" value="AB_hydrolase_fold"/>
</dbReference>
<dbReference type="PRINTS" id="PR00412">
    <property type="entry name" value="EPOXHYDRLASE"/>
</dbReference>
<dbReference type="InterPro" id="IPR000073">
    <property type="entry name" value="AB_hydrolase_1"/>
</dbReference>
<dbReference type="KEGG" id="sace:GIY23_09985"/>
<dbReference type="SUPFAM" id="SSF53474">
    <property type="entry name" value="alpha/beta-Hydrolases"/>
    <property type="match status" value="1"/>
</dbReference>
<dbReference type="GO" id="GO:0016787">
    <property type="term" value="F:hydrolase activity"/>
    <property type="evidence" value="ECO:0007669"/>
    <property type="project" value="UniProtKB-KW"/>
</dbReference>
<reference evidence="5" key="1">
    <citation type="submission" date="2019-11" db="EMBL/GenBank/DDBJ databases">
        <title>The complete genome sequence of Saccharopolyspora sp. E2A.</title>
        <authorList>
            <person name="Zhang G."/>
        </authorList>
    </citation>
    <scope>NUCLEOTIDE SEQUENCE [LARGE SCALE GENOMIC DNA]</scope>
    <source>
        <strain evidence="5">E2A</strain>
    </source>
</reference>
<feature type="domain" description="AB hydrolase-1" evidence="3">
    <location>
        <begin position="68"/>
        <end position="315"/>
    </location>
</feature>
<proteinExistence type="predicted"/>
<gene>
    <name evidence="4" type="ORF">GIY23_09985</name>
</gene>
<dbReference type="Proteomes" id="UP000371041">
    <property type="component" value="Chromosome"/>
</dbReference>
<evidence type="ECO:0000256" key="1">
    <source>
        <dbReference type="ARBA" id="ARBA00022801"/>
    </source>
</evidence>
<dbReference type="AlphaFoldDB" id="A0A5Q3Q9C3"/>
<accession>A0A5Q3Q9C3</accession>
<feature type="signal peptide" evidence="2">
    <location>
        <begin position="1"/>
        <end position="28"/>
    </location>
</feature>
<dbReference type="InterPro" id="IPR000639">
    <property type="entry name" value="Epox_hydrolase-like"/>
</dbReference>